<keyword evidence="4" id="KW-0507">mRNA processing</keyword>
<evidence type="ECO:0000259" key="10">
    <source>
        <dbReference type="Pfam" id="PF05282"/>
    </source>
</evidence>
<dbReference type="FunFam" id="1.25.40.550:FF:000001">
    <property type="entry name" value="AAR2 splicing factor homolog"/>
    <property type="match status" value="1"/>
</dbReference>
<evidence type="ECO:0000256" key="4">
    <source>
        <dbReference type="ARBA" id="ARBA00022664"/>
    </source>
</evidence>
<dbReference type="AlphaFoldDB" id="A0A8C9FSS0"/>
<feature type="region of interest" description="Disordered" evidence="9">
    <location>
        <begin position="41"/>
        <end position="193"/>
    </location>
</feature>
<comment type="similarity">
    <text evidence="2">Belongs to the AAR2 family.</text>
</comment>
<reference evidence="11" key="1">
    <citation type="submission" date="2025-08" db="UniProtKB">
        <authorList>
            <consortium name="Ensembl"/>
        </authorList>
    </citation>
    <scope>IDENTIFICATION</scope>
</reference>
<keyword evidence="5" id="KW-0747">Spliceosome</keyword>
<keyword evidence="12" id="KW-1185">Reference proteome</keyword>
<evidence type="ECO:0000256" key="8">
    <source>
        <dbReference type="ARBA" id="ARBA00047009"/>
    </source>
</evidence>
<reference evidence="11" key="2">
    <citation type="submission" date="2025-09" db="UniProtKB">
        <authorList>
            <consortium name="Ensembl"/>
        </authorList>
    </citation>
    <scope>IDENTIFICATION</scope>
</reference>
<evidence type="ECO:0000256" key="3">
    <source>
        <dbReference type="ARBA" id="ARBA00016372"/>
    </source>
</evidence>
<comment type="subunit">
    <text evidence="8">Interacts with PRPF8 (via RNase H homology domain). Component of a U5 snRNP complex that contains PRPF8.</text>
</comment>
<proteinExistence type="inferred from homology"/>
<dbReference type="Ensembl" id="ENSPSTT00000019816.1">
    <property type="protein sequence ID" value="ENSPSTP00000018912.1"/>
    <property type="gene ID" value="ENSPSTG00000013629.1"/>
</dbReference>
<evidence type="ECO:0000313" key="11">
    <source>
        <dbReference type="Ensembl" id="ENSPSTP00000018912.1"/>
    </source>
</evidence>
<evidence type="ECO:0000256" key="9">
    <source>
        <dbReference type="SAM" id="MobiDB-lite"/>
    </source>
</evidence>
<dbReference type="InterPro" id="IPR038514">
    <property type="entry name" value="AAR2_C_sf"/>
</dbReference>
<name>A0A8C9FSS0_PAVCR</name>
<evidence type="ECO:0000256" key="1">
    <source>
        <dbReference type="ARBA" id="ARBA00003708"/>
    </source>
</evidence>
<evidence type="ECO:0000313" key="12">
    <source>
        <dbReference type="Proteomes" id="UP000694428"/>
    </source>
</evidence>
<organism evidence="11 12">
    <name type="scientific">Pavo cristatus</name>
    <name type="common">Indian peafowl</name>
    <name type="synonym">Blue peafowl</name>
    <dbReference type="NCBI Taxonomy" id="9049"/>
    <lineage>
        <taxon>Eukaryota</taxon>
        <taxon>Metazoa</taxon>
        <taxon>Chordata</taxon>
        <taxon>Craniata</taxon>
        <taxon>Vertebrata</taxon>
        <taxon>Euteleostomi</taxon>
        <taxon>Archelosauria</taxon>
        <taxon>Archosauria</taxon>
        <taxon>Dinosauria</taxon>
        <taxon>Saurischia</taxon>
        <taxon>Theropoda</taxon>
        <taxon>Coelurosauria</taxon>
        <taxon>Aves</taxon>
        <taxon>Neognathae</taxon>
        <taxon>Galloanserae</taxon>
        <taxon>Galliformes</taxon>
        <taxon>Phasianidae</taxon>
        <taxon>Phasianinae</taxon>
        <taxon>Pavo</taxon>
    </lineage>
</organism>
<dbReference type="CDD" id="cd13778">
    <property type="entry name" value="Aar2_C"/>
    <property type="match status" value="1"/>
</dbReference>
<evidence type="ECO:0000256" key="5">
    <source>
        <dbReference type="ARBA" id="ARBA00022728"/>
    </source>
</evidence>
<comment type="function">
    <text evidence="1">Component of the U5 snRNP complex that is required for spliceosome assembly and for pre-mRNA splicing.</text>
</comment>
<feature type="compositionally biased region" description="Low complexity" evidence="9">
    <location>
        <begin position="122"/>
        <end position="176"/>
    </location>
</feature>
<dbReference type="GO" id="GO:0000244">
    <property type="term" value="P:spliceosomal tri-snRNP complex assembly"/>
    <property type="evidence" value="ECO:0007669"/>
    <property type="project" value="TreeGrafter"/>
</dbReference>
<dbReference type="Proteomes" id="UP000694428">
    <property type="component" value="Unplaced"/>
</dbReference>
<evidence type="ECO:0000256" key="7">
    <source>
        <dbReference type="ARBA" id="ARBA00030625"/>
    </source>
</evidence>
<dbReference type="Pfam" id="PF05282">
    <property type="entry name" value="AAR2"/>
    <property type="match status" value="1"/>
</dbReference>
<dbReference type="GO" id="GO:0005681">
    <property type="term" value="C:spliceosomal complex"/>
    <property type="evidence" value="ECO:0007669"/>
    <property type="project" value="UniProtKB-KW"/>
</dbReference>
<accession>A0A8C9FSS0</accession>
<protein>
    <recommendedName>
        <fullName evidence="3">Protein AAR2 homolog</fullName>
    </recommendedName>
    <alternativeName>
        <fullName evidence="7">AAR2 splicing factor homolog</fullName>
    </alternativeName>
</protein>
<evidence type="ECO:0000256" key="6">
    <source>
        <dbReference type="ARBA" id="ARBA00023187"/>
    </source>
</evidence>
<dbReference type="PANTHER" id="PTHR12689:SF4">
    <property type="entry name" value="PROTEIN AAR2 HOMOLOG"/>
    <property type="match status" value="1"/>
</dbReference>
<feature type="domain" description="AAR2 C-terminal" evidence="10">
    <location>
        <begin position="269"/>
        <end position="425"/>
    </location>
</feature>
<sequence>SFALVLIAKGYPLVKDCHRGGRRATASVGRLDGNRGTAVRGATASSEAARGRRAADLLGPGEQRSYGTARRRSEERPGTAVRGAGGGPGAVQRTGCAFPAPSARGRAALLPLGPWRGRRRTPSWPSASSSRAPPSSSWACPRAPSSASTTRAGPWAPASAASRWSRRACTSCTAARPGPPAALRRGRARGSSSACGRASFVGEAEVERLQPESGQISAFSEVLPVRAGRHGRDRAGQKLPPYDAGCGSYAEGVARLPEMRPRAGTEIRFTELPRQTYPDGASPEEITRHSMDLSYALEKVIARRYAGRPQDLLAELQFAFICFLIGNVYDAFEHWKRLLNILCRSEDAIAKYQDLYANLIFVLYHQLNEIPSDFFVDIVSQDNFLTSTLQVFFSYTCNAAVDGALRKKAEKFKAHLTKKFKWDFDAEPDDCAPVVVELPEGMLTD</sequence>
<dbReference type="InterPro" id="IPR033648">
    <property type="entry name" value="AAR2_C"/>
</dbReference>
<keyword evidence="6" id="KW-0508">mRNA splicing</keyword>
<dbReference type="PANTHER" id="PTHR12689">
    <property type="entry name" value="A1 CISTRON SPLICING FACTOR AAR2-RELATED"/>
    <property type="match status" value="1"/>
</dbReference>
<dbReference type="Gene3D" id="1.25.40.550">
    <property type="entry name" value="Aar2, C-terminal domain-like"/>
    <property type="match status" value="1"/>
</dbReference>
<evidence type="ECO:0000256" key="2">
    <source>
        <dbReference type="ARBA" id="ARBA00006281"/>
    </source>
</evidence>
<dbReference type="InterPro" id="IPR007946">
    <property type="entry name" value="AAR2"/>
</dbReference>